<evidence type="ECO:0000313" key="5">
    <source>
        <dbReference type="Proteomes" id="UP001221686"/>
    </source>
</evidence>
<dbReference type="Proteomes" id="UP001221686">
    <property type="component" value="Unassembled WGS sequence"/>
</dbReference>
<proteinExistence type="predicted"/>
<protein>
    <submittedName>
        <fullName evidence="4">Uncharacterized protein</fullName>
    </submittedName>
</protein>
<feature type="signal peptide" evidence="3">
    <location>
        <begin position="1"/>
        <end position="22"/>
    </location>
</feature>
<feature type="region of interest" description="Disordered" evidence="1">
    <location>
        <begin position="22"/>
        <end position="49"/>
    </location>
</feature>
<feature type="transmembrane region" description="Helical" evidence="2">
    <location>
        <begin position="121"/>
        <end position="140"/>
    </location>
</feature>
<keyword evidence="5" id="KW-1185">Reference proteome</keyword>
<keyword evidence="3" id="KW-0732">Signal</keyword>
<feature type="compositionally biased region" description="Basic and acidic residues" evidence="1">
    <location>
        <begin position="24"/>
        <end position="39"/>
    </location>
</feature>
<sequence>MRASRWALAIGVALMAPVAARGAPPEDREMVRPDHEGEPTPRTVPTPMVAITPPDLLPPVIPEKQWQAQRRKVKIQAAVSWTVAIVGLIGTAVPLAFLGTCGDTHTGSYVRDCPDRRWAEITAPIFAAVALAGLVPAAIFTDRLLYQRMPERAPQLGLGPGGLRLRF</sequence>
<organism evidence="4 5">
    <name type="scientific">Nannocystis bainbridge</name>
    <dbReference type="NCBI Taxonomy" id="2995303"/>
    <lineage>
        <taxon>Bacteria</taxon>
        <taxon>Pseudomonadati</taxon>
        <taxon>Myxococcota</taxon>
        <taxon>Polyangia</taxon>
        <taxon>Nannocystales</taxon>
        <taxon>Nannocystaceae</taxon>
        <taxon>Nannocystis</taxon>
    </lineage>
</organism>
<evidence type="ECO:0000256" key="2">
    <source>
        <dbReference type="SAM" id="Phobius"/>
    </source>
</evidence>
<feature type="transmembrane region" description="Helical" evidence="2">
    <location>
        <begin position="78"/>
        <end position="100"/>
    </location>
</feature>
<evidence type="ECO:0000256" key="1">
    <source>
        <dbReference type="SAM" id="MobiDB-lite"/>
    </source>
</evidence>
<comment type="caution">
    <text evidence="4">The sequence shown here is derived from an EMBL/GenBank/DDBJ whole genome shotgun (WGS) entry which is preliminary data.</text>
</comment>
<name>A0ABT5DQD1_9BACT</name>
<reference evidence="4 5" key="1">
    <citation type="submission" date="2022-11" db="EMBL/GenBank/DDBJ databases">
        <title>Minimal conservation of predation-associated metabolite biosynthetic gene clusters underscores biosynthetic potential of Myxococcota including descriptions for ten novel species: Archangium lansinium sp. nov., Myxococcus landrumus sp. nov., Nannocystis bai.</title>
        <authorList>
            <person name="Ahearne A."/>
            <person name="Stevens C."/>
            <person name="Dowd S."/>
        </authorList>
    </citation>
    <scope>NUCLEOTIDE SEQUENCE [LARGE SCALE GENOMIC DNA]</scope>
    <source>
        <strain evidence="4 5">BB15-2</strain>
    </source>
</reference>
<feature type="chain" id="PRO_5046665056" evidence="3">
    <location>
        <begin position="23"/>
        <end position="167"/>
    </location>
</feature>
<evidence type="ECO:0000256" key="3">
    <source>
        <dbReference type="SAM" id="SignalP"/>
    </source>
</evidence>
<gene>
    <name evidence="4" type="ORF">POL25_02800</name>
</gene>
<accession>A0ABT5DQD1</accession>
<keyword evidence="2" id="KW-0812">Transmembrane</keyword>
<evidence type="ECO:0000313" key="4">
    <source>
        <dbReference type="EMBL" id="MDC0715804.1"/>
    </source>
</evidence>
<dbReference type="EMBL" id="JAQNDL010000001">
    <property type="protein sequence ID" value="MDC0715804.1"/>
    <property type="molecule type" value="Genomic_DNA"/>
</dbReference>
<keyword evidence="2" id="KW-0472">Membrane</keyword>
<keyword evidence="2" id="KW-1133">Transmembrane helix</keyword>
<dbReference type="RefSeq" id="WP_272084229.1">
    <property type="nucleotide sequence ID" value="NZ_JAQNDL010000001.1"/>
</dbReference>